<comment type="caution">
    <text evidence="5">The sequence shown here is derived from an EMBL/GenBank/DDBJ whole genome shotgun (WGS) entry which is preliminary data.</text>
</comment>
<dbReference type="PANTHER" id="PTHR43280">
    <property type="entry name" value="ARAC-FAMILY TRANSCRIPTIONAL REGULATOR"/>
    <property type="match status" value="1"/>
</dbReference>
<feature type="domain" description="HTH araC/xylS-type" evidence="4">
    <location>
        <begin position="190"/>
        <end position="288"/>
    </location>
</feature>
<dbReference type="PANTHER" id="PTHR43280:SF2">
    <property type="entry name" value="HTH-TYPE TRANSCRIPTIONAL REGULATOR EXSA"/>
    <property type="match status" value="1"/>
</dbReference>
<evidence type="ECO:0000259" key="4">
    <source>
        <dbReference type="PROSITE" id="PS01124"/>
    </source>
</evidence>
<reference evidence="5 6" key="1">
    <citation type="submission" date="2019-08" db="EMBL/GenBank/DDBJ databases">
        <title>In-depth cultivation of the pig gut microbiome towards novel bacterial diversity and tailored functional studies.</title>
        <authorList>
            <person name="Wylensek D."/>
            <person name="Hitch T.C.A."/>
            <person name="Clavel T."/>
        </authorList>
    </citation>
    <scope>NUCLEOTIDE SEQUENCE [LARGE SCALE GENOMIC DNA]</scope>
    <source>
        <strain evidence="5 6">MUC/MUC-530-WT-4D</strain>
    </source>
</reference>
<dbReference type="InterPro" id="IPR018062">
    <property type="entry name" value="HTH_AraC-typ_CS"/>
</dbReference>
<name>A0A6L5YRK0_9FIRM</name>
<gene>
    <name evidence="5" type="ORF">FYJ75_07725</name>
</gene>
<dbReference type="PROSITE" id="PS00041">
    <property type="entry name" value="HTH_ARAC_FAMILY_1"/>
    <property type="match status" value="1"/>
</dbReference>
<evidence type="ECO:0000313" key="6">
    <source>
        <dbReference type="Proteomes" id="UP000474024"/>
    </source>
</evidence>
<sequence>MESLAQVFDNFSEKTIEDHPFFFCFDCIEPIHTDRPFQCKNVILPSAFFLYIKSGRITLEIHSRDNASHTKELTEGDIVFLYPDTFFSLSSDAAVTDFILLALHGVLLQDYLLSSHHSNRYYVLDNYLPILSNQIEHIEADFTSDLMAHCSTEKRIFLMQQYATDLMTYFRQSLVLPANQMARSVPSYLKKVRRHLDEHYALTFVLDDVVEWYGVSKYKFCHDFKEFYGQPPLQYLNEQRILHAKDFLLSTDVPVHEVGSMVGIDNTNHFITLFKRCTGVTPLQYRREHLSID</sequence>
<dbReference type="Gene3D" id="1.10.10.60">
    <property type="entry name" value="Homeodomain-like"/>
    <property type="match status" value="2"/>
</dbReference>
<evidence type="ECO:0000256" key="2">
    <source>
        <dbReference type="ARBA" id="ARBA00023125"/>
    </source>
</evidence>
<dbReference type="AlphaFoldDB" id="A0A6L5YRK0"/>
<dbReference type="GO" id="GO:0003700">
    <property type="term" value="F:DNA-binding transcription factor activity"/>
    <property type="evidence" value="ECO:0007669"/>
    <property type="project" value="InterPro"/>
</dbReference>
<keyword evidence="3" id="KW-0804">Transcription</keyword>
<dbReference type="SMART" id="SM00342">
    <property type="entry name" value="HTH_ARAC"/>
    <property type="match status" value="1"/>
</dbReference>
<dbReference type="EMBL" id="VUNI01000011">
    <property type="protein sequence ID" value="MST74918.1"/>
    <property type="molecule type" value="Genomic_DNA"/>
</dbReference>
<keyword evidence="6" id="KW-1185">Reference proteome</keyword>
<dbReference type="PROSITE" id="PS01124">
    <property type="entry name" value="HTH_ARAC_FAMILY_2"/>
    <property type="match status" value="1"/>
</dbReference>
<evidence type="ECO:0000313" key="5">
    <source>
        <dbReference type="EMBL" id="MST74918.1"/>
    </source>
</evidence>
<dbReference type="Proteomes" id="UP000474024">
    <property type="component" value="Unassembled WGS sequence"/>
</dbReference>
<dbReference type="InterPro" id="IPR018060">
    <property type="entry name" value="HTH_AraC"/>
</dbReference>
<protein>
    <submittedName>
        <fullName evidence="5">Helix-turn-helix transcriptional regulator</fullName>
    </submittedName>
</protein>
<proteinExistence type="predicted"/>
<keyword evidence="2" id="KW-0238">DNA-binding</keyword>
<evidence type="ECO:0000256" key="3">
    <source>
        <dbReference type="ARBA" id="ARBA00023163"/>
    </source>
</evidence>
<organism evidence="5 6">
    <name type="scientific">Roseburia porci</name>
    <dbReference type="NCBI Taxonomy" id="2605790"/>
    <lineage>
        <taxon>Bacteria</taxon>
        <taxon>Bacillati</taxon>
        <taxon>Bacillota</taxon>
        <taxon>Clostridia</taxon>
        <taxon>Lachnospirales</taxon>
        <taxon>Lachnospiraceae</taxon>
        <taxon>Roseburia</taxon>
    </lineage>
</organism>
<evidence type="ECO:0000256" key="1">
    <source>
        <dbReference type="ARBA" id="ARBA00023015"/>
    </source>
</evidence>
<dbReference type="GO" id="GO:0043565">
    <property type="term" value="F:sequence-specific DNA binding"/>
    <property type="evidence" value="ECO:0007669"/>
    <property type="project" value="InterPro"/>
</dbReference>
<dbReference type="SUPFAM" id="SSF46689">
    <property type="entry name" value="Homeodomain-like"/>
    <property type="match status" value="2"/>
</dbReference>
<accession>A0A6L5YRK0</accession>
<dbReference type="InterPro" id="IPR009057">
    <property type="entry name" value="Homeodomain-like_sf"/>
</dbReference>
<dbReference type="RefSeq" id="WP_154429883.1">
    <property type="nucleotide sequence ID" value="NZ_VUNI01000011.1"/>
</dbReference>
<keyword evidence="1" id="KW-0805">Transcription regulation</keyword>
<dbReference type="Pfam" id="PF12833">
    <property type="entry name" value="HTH_18"/>
    <property type="match status" value="1"/>
</dbReference>